<dbReference type="Proteomes" id="UP001203512">
    <property type="component" value="Unassembled WGS sequence"/>
</dbReference>
<keyword evidence="2" id="KW-1185">Reference proteome</keyword>
<dbReference type="EMBL" id="JALKHS010000010">
    <property type="protein sequence ID" value="MCK0532446.1"/>
    <property type="molecule type" value="Genomic_DNA"/>
</dbReference>
<gene>
    <name evidence="1" type="ORF">MU848_12725</name>
</gene>
<organism evidence="1 2">
    <name type="scientific">Sphingobium agri</name>
    <dbReference type="NCBI Taxonomy" id="2933566"/>
    <lineage>
        <taxon>Bacteria</taxon>
        <taxon>Pseudomonadati</taxon>
        <taxon>Pseudomonadota</taxon>
        <taxon>Alphaproteobacteria</taxon>
        <taxon>Sphingomonadales</taxon>
        <taxon>Sphingomonadaceae</taxon>
        <taxon>Sphingobium</taxon>
    </lineage>
</organism>
<evidence type="ECO:0000313" key="1">
    <source>
        <dbReference type="EMBL" id="MCK0532446.1"/>
    </source>
</evidence>
<reference evidence="1 2" key="1">
    <citation type="submission" date="2022-04" db="EMBL/GenBank/DDBJ databases">
        <authorList>
            <person name="Huq M.A."/>
        </authorList>
    </citation>
    <scope>NUCLEOTIDE SEQUENCE [LARGE SCALE GENOMIC DNA]</scope>
    <source>
        <strain evidence="1 2">MAH-33</strain>
    </source>
</reference>
<name>A0ABT0DZ83_9SPHN</name>
<sequence>MEPSKRRRPMTPIVPPRPISDIFTDAENAQMMDILRTQGPWKLIQAIHFSSAEEMLAVSTPKGERNQNITLADLLTPAFRGTFGNNGLPYIDEAHDIFYSRRLLDLVRQMHGARYGAPYLFQFNINAPCHGFDPGHIDGRSWRGLDPTNMPAWLGAVMAKSCLFDSWEVKAGQVIAWYYDCDIDGGFTYWPDGPDRTPQRLTAPIWNSGLVTDNQHMFHRGEASGPREKRDMAVGMTLQSMIEADGEDGWRIIDGNRIVARYEASDMRMLFHYSAHVFTDMADLKRFYDHTDDLTTDQAFDIMIADLKAKGIPVTVPTDPMSDPDFIATLAAAYATSPTSYHPDAPLESRHKMAA</sequence>
<protein>
    <submittedName>
        <fullName evidence="1">Uncharacterized protein</fullName>
    </submittedName>
</protein>
<comment type="caution">
    <text evidence="1">The sequence shown here is derived from an EMBL/GenBank/DDBJ whole genome shotgun (WGS) entry which is preliminary data.</text>
</comment>
<evidence type="ECO:0000313" key="2">
    <source>
        <dbReference type="Proteomes" id="UP001203512"/>
    </source>
</evidence>
<proteinExistence type="predicted"/>
<dbReference type="RefSeq" id="WP_247232699.1">
    <property type="nucleotide sequence ID" value="NZ_JALKHS010000010.1"/>
</dbReference>
<accession>A0ABT0DZ83</accession>